<dbReference type="RefSeq" id="WP_021710508.1">
    <property type="nucleotide sequence ID" value="NZ_BAOB01000165.1"/>
</dbReference>
<keyword evidence="1" id="KW-0732">Signal</keyword>
<reference evidence="2 3" key="1">
    <citation type="submission" date="2013-09" db="EMBL/GenBank/DDBJ databases">
        <title>Whole genome shotgun sequence of Vibrio azureus NBRC 104587.</title>
        <authorList>
            <person name="Isaki S."/>
            <person name="Hosoyama A."/>
            <person name="Numata M."/>
            <person name="Hashimoto M."/>
            <person name="Hosoyama Y."/>
            <person name="Tsuchikane K."/>
            <person name="Noguchi M."/>
            <person name="Hirakata S."/>
            <person name="Ichikawa N."/>
            <person name="Ohji S."/>
            <person name="Yamazoe A."/>
            <person name="Fujita N."/>
        </authorList>
    </citation>
    <scope>NUCLEOTIDE SEQUENCE [LARGE SCALE GENOMIC DNA]</scope>
    <source>
        <strain evidence="2 3">NBRC 104587</strain>
    </source>
</reference>
<evidence type="ECO:0000313" key="2">
    <source>
        <dbReference type="EMBL" id="GAD76761.1"/>
    </source>
</evidence>
<accession>U3AA14</accession>
<keyword evidence="3" id="KW-1185">Reference proteome</keyword>
<comment type="caution">
    <text evidence="2">The sequence shown here is derived from an EMBL/GenBank/DDBJ whole genome shotgun (WGS) entry which is preliminary data.</text>
</comment>
<name>U3AA14_9VIBR</name>
<feature type="signal peptide" evidence="1">
    <location>
        <begin position="1"/>
        <end position="22"/>
    </location>
</feature>
<feature type="chain" id="PRO_5004639155" evidence="1">
    <location>
        <begin position="23"/>
        <end position="177"/>
    </location>
</feature>
<organism evidence="2 3">
    <name type="scientific">Vibrio azureus NBRC 104587</name>
    <dbReference type="NCBI Taxonomy" id="1219077"/>
    <lineage>
        <taxon>Bacteria</taxon>
        <taxon>Pseudomonadati</taxon>
        <taxon>Pseudomonadota</taxon>
        <taxon>Gammaproteobacteria</taxon>
        <taxon>Vibrionales</taxon>
        <taxon>Vibrionaceae</taxon>
        <taxon>Vibrio</taxon>
    </lineage>
</organism>
<proteinExistence type="predicted"/>
<dbReference type="Proteomes" id="UP000016567">
    <property type="component" value="Unassembled WGS sequence"/>
</dbReference>
<dbReference type="EMBL" id="BATL01000052">
    <property type="protein sequence ID" value="GAD76761.1"/>
    <property type="molecule type" value="Genomic_DNA"/>
</dbReference>
<dbReference type="AlphaFoldDB" id="U3AA14"/>
<gene>
    <name evidence="2" type="ORF">VAZ01S_052_00040</name>
</gene>
<evidence type="ECO:0000256" key="1">
    <source>
        <dbReference type="SAM" id="SignalP"/>
    </source>
</evidence>
<evidence type="ECO:0000313" key="3">
    <source>
        <dbReference type="Proteomes" id="UP000016567"/>
    </source>
</evidence>
<dbReference type="OrthoDB" id="5904605at2"/>
<dbReference type="eggNOG" id="ENOG5031PJI">
    <property type="taxonomic scope" value="Bacteria"/>
</dbReference>
<protein>
    <submittedName>
        <fullName evidence="2">Uncharacterized protein</fullName>
    </submittedName>
</protein>
<sequence>MKPHTYIILFGLNIFNSTAVLADDSFSVSSILSNEQVRQFSLGDTDGDGRDEIIFLTESGQVKIAKNFTHSNSFNSLVGTTWSLSTQWQLEFQELSYQGSGISVKLKQIYDGNILRTGAGVAIVKGGKIEVNINGYSNNPAVSINYFSTNNGTMEGSYKDIGYSRSRSYRFSGHVSE</sequence>